<accession>A0A4Z2IMV5</accession>
<evidence type="ECO:0000256" key="1">
    <source>
        <dbReference type="SAM" id="MobiDB-lite"/>
    </source>
</evidence>
<feature type="compositionally biased region" description="Polar residues" evidence="1">
    <location>
        <begin position="16"/>
        <end position="33"/>
    </location>
</feature>
<protein>
    <submittedName>
        <fullName evidence="2">Uncharacterized protein</fullName>
    </submittedName>
</protein>
<comment type="caution">
    <text evidence="2">The sequence shown here is derived from an EMBL/GenBank/DDBJ whole genome shotgun (WGS) entry which is preliminary data.</text>
</comment>
<feature type="compositionally biased region" description="Gly residues" evidence="1">
    <location>
        <begin position="48"/>
        <end position="61"/>
    </location>
</feature>
<evidence type="ECO:0000313" key="3">
    <source>
        <dbReference type="Proteomes" id="UP000314294"/>
    </source>
</evidence>
<keyword evidence="3" id="KW-1185">Reference proteome</keyword>
<proteinExistence type="predicted"/>
<sequence>MAEPHHPVTDNKHRASLNSAPSYSGNGRSSTAVTERGGDAGQEEEEGGGGGGGGAAAGLPGGLSQPAGSDRRGPGVLAAARCQAGGPVHRHA</sequence>
<dbReference type="EMBL" id="SRLO01000070">
    <property type="protein sequence ID" value="TNN78814.1"/>
    <property type="molecule type" value="Genomic_DNA"/>
</dbReference>
<dbReference type="AlphaFoldDB" id="A0A4Z2IMV5"/>
<gene>
    <name evidence="2" type="ORF">EYF80_010984</name>
</gene>
<organism evidence="2 3">
    <name type="scientific">Liparis tanakae</name>
    <name type="common">Tanaka's snailfish</name>
    <dbReference type="NCBI Taxonomy" id="230148"/>
    <lineage>
        <taxon>Eukaryota</taxon>
        <taxon>Metazoa</taxon>
        <taxon>Chordata</taxon>
        <taxon>Craniata</taxon>
        <taxon>Vertebrata</taxon>
        <taxon>Euteleostomi</taxon>
        <taxon>Actinopterygii</taxon>
        <taxon>Neopterygii</taxon>
        <taxon>Teleostei</taxon>
        <taxon>Neoteleostei</taxon>
        <taxon>Acanthomorphata</taxon>
        <taxon>Eupercaria</taxon>
        <taxon>Perciformes</taxon>
        <taxon>Cottioidei</taxon>
        <taxon>Cottales</taxon>
        <taxon>Liparidae</taxon>
        <taxon>Liparis</taxon>
    </lineage>
</organism>
<feature type="compositionally biased region" description="Basic and acidic residues" evidence="1">
    <location>
        <begin position="1"/>
        <end position="13"/>
    </location>
</feature>
<reference evidence="2 3" key="1">
    <citation type="submission" date="2019-03" db="EMBL/GenBank/DDBJ databases">
        <title>First draft genome of Liparis tanakae, snailfish: a comprehensive survey of snailfish specific genes.</title>
        <authorList>
            <person name="Kim W."/>
            <person name="Song I."/>
            <person name="Jeong J.-H."/>
            <person name="Kim D."/>
            <person name="Kim S."/>
            <person name="Ryu S."/>
            <person name="Song J.Y."/>
            <person name="Lee S.K."/>
        </authorList>
    </citation>
    <scope>NUCLEOTIDE SEQUENCE [LARGE SCALE GENOMIC DNA]</scope>
    <source>
        <tissue evidence="2">Muscle</tissue>
    </source>
</reference>
<evidence type="ECO:0000313" key="2">
    <source>
        <dbReference type="EMBL" id="TNN78814.1"/>
    </source>
</evidence>
<feature type="region of interest" description="Disordered" evidence="1">
    <location>
        <begin position="1"/>
        <end position="92"/>
    </location>
</feature>
<name>A0A4Z2IMV5_9TELE</name>
<dbReference type="Proteomes" id="UP000314294">
    <property type="component" value="Unassembled WGS sequence"/>
</dbReference>